<dbReference type="GO" id="GO:0005789">
    <property type="term" value="C:endoplasmic reticulum membrane"/>
    <property type="evidence" value="ECO:0007669"/>
    <property type="project" value="UniProtKB-SubCell"/>
</dbReference>
<dbReference type="InParanoid" id="A0A5J5EKK6"/>
<keyword evidence="15" id="KW-1185">Reference proteome</keyword>
<dbReference type="PANTHER" id="PTHR22760">
    <property type="entry name" value="GLYCOSYLTRANSFERASE"/>
    <property type="match status" value="1"/>
</dbReference>
<dbReference type="GO" id="GO:0006487">
    <property type="term" value="P:protein N-linked glycosylation"/>
    <property type="evidence" value="ECO:0007669"/>
    <property type="project" value="TreeGrafter"/>
</dbReference>
<dbReference type="UniPathway" id="UPA00378"/>
<evidence type="ECO:0000256" key="1">
    <source>
        <dbReference type="ARBA" id="ARBA00004477"/>
    </source>
</evidence>
<keyword evidence="6 12" id="KW-0812">Transmembrane</keyword>
<keyword evidence="5 14" id="KW-0808">Transferase</keyword>
<protein>
    <recommendedName>
        <fullName evidence="12">Mannosyltransferase</fullName>
        <ecNumber evidence="12">2.4.1.-</ecNumber>
    </recommendedName>
</protein>
<feature type="transmembrane region" description="Helical" evidence="12">
    <location>
        <begin position="181"/>
        <end position="205"/>
    </location>
</feature>
<feature type="transmembrane region" description="Helical" evidence="12">
    <location>
        <begin position="343"/>
        <end position="363"/>
    </location>
</feature>
<comment type="function">
    <text evidence="10">Mannosyltransferase that operates in the biosynthetic pathway of dolichol-linked oligosaccharides, the glycan precursors employed in protein asparagine (N)-glycosylation. The assembly of dolichol-linked oligosaccharides begins on the cytosolic side of the endoplasmic reticulum membrane and finishes in its lumen. The sequential addition of sugars to dolichol pyrophosphate produces dolichol-linked oligosaccharides containing fourteen sugars, including two GlcNAcs, nine mannoses and three glucoses. Once assembled, the oligosaccharide is transferred from the lipid to nascent proteins by oligosaccharyltransferases. In the lumen of the endoplasmic reticulum, adds the eighth mannose residue in an alpha-1,6 linkage onto Man(7)GlcNAc(2)-PP-dolichol to produce Man(8)GlcNAc(2)-PP-dolichol.</text>
</comment>
<evidence type="ECO:0000256" key="12">
    <source>
        <dbReference type="RuleBase" id="RU363075"/>
    </source>
</evidence>
<evidence type="ECO:0000256" key="6">
    <source>
        <dbReference type="ARBA" id="ARBA00022692"/>
    </source>
</evidence>
<comment type="pathway">
    <text evidence="2">Protein modification; protein glycosylation.</text>
</comment>
<feature type="transmembrane region" description="Helical" evidence="12">
    <location>
        <begin position="217"/>
        <end position="242"/>
    </location>
</feature>
<evidence type="ECO:0000313" key="14">
    <source>
        <dbReference type="EMBL" id="KAA8895589.1"/>
    </source>
</evidence>
<keyword evidence="13" id="KW-0732">Signal</keyword>
<dbReference type="Pfam" id="PF03901">
    <property type="entry name" value="Glyco_transf_22"/>
    <property type="match status" value="1"/>
</dbReference>
<sequence>MIQLDHLLYLLPPLTVLLHLYAAPYTKVEESFSLQAVHDILHYGLPTHNISGYLTTHYDHLTFPGAVPRSFIGPLVLSQASTPITTLFGGVTNAQFLVRATLGLLTAAALSYYIHRVRLAYGSTAARFYTLFQTTQFHLLFYASRTLPNTFALIPVLIAEACFLPAASWPQKKQRNHIKLGLYLLTLSAVIFRGEIAVLLAFQALDILLSRRLSLEGIIISGLAGAVMGLIATLAVDSYFWLSSSQSPIFTTPFLTKHLGLLWPEFSAFYFNTIQGSASQWGEESWHYYFSSALPKLLLNPISVLTLPVAIVTLPHAARHLLLPSLSFITTYSAVVKHKEWRFIMYVVPQLTLLSALGATWVWNRRSKHAVYALLSLGILLSIPVSALLSASMTLVSSFNYPGGQAVQRLHHLNPQGTVHMDVLTCMTGATRFLQGDAQGVRWDKTEDEETLLKPEFWEGIEWALVERPEKTIGRYRVRGVVEGFGGVKLYKPGMEVPVRAVSEARKVAREVGLGGEEEAVGLWERFRKDGFGLRRLLGGYWAGVEMKDMIYIVQKEVEEEEVVEGSVM</sequence>
<evidence type="ECO:0000256" key="2">
    <source>
        <dbReference type="ARBA" id="ARBA00004922"/>
    </source>
</evidence>
<reference evidence="14 15" key="1">
    <citation type="submission" date="2019-09" db="EMBL/GenBank/DDBJ databases">
        <title>Draft genome of the ectomycorrhizal ascomycete Sphaerosporella brunnea.</title>
        <authorList>
            <consortium name="DOE Joint Genome Institute"/>
            <person name="Benucci G.M."/>
            <person name="Marozzi G."/>
            <person name="Antonielli L."/>
            <person name="Sanchez S."/>
            <person name="Marco P."/>
            <person name="Wang X."/>
            <person name="Falini L.B."/>
            <person name="Barry K."/>
            <person name="Haridas S."/>
            <person name="Lipzen A."/>
            <person name="Labutti K."/>
            <person name="Grigoriev I.V."/>
            <person name="Murat C."/>
            <person name="Martin F."/>
            <person name="Albertini E."/>
            <person name="Donnini D."/>
            <person name="Bonito G."/>
        </authorList>
    </citation>
    <scope>NUCLEOTIDE SEQUENCE [LARGE SCALE GENOMIC DNA]</scope>
    <source>
        <strain evidence="14 15">Sb_GMNB300</strain>
    </source>
</reference>
<dbReference type="AlphaFoldDB" id="A0A5J5EKK6"/>
<dbReference type="PANTHER" id="PTHR22760:SF1">
    <property type="entry name" value="DOL-P-MAN:MAN(7)GLCNAC(2)-PP-DOL ALPHA-1,6-MANNOSYLTRANSFERASE"/>
    <property type="match status" value="1"/>
</dbReference>
<feature type="transmembrane region" description="Helical" evidence="12">
    <location>
        <begin position="370"/>
        <end position="389"/>
    </location>
</feature>
<feature type="signal peptide" evidence="13">
    <location>
        <begin position="1"/>
        <end position="22"/>
    </location>
</feature>
<evidence type="ECO:0000256" key="11">
    <source>
        <dbReference type="ARBA" id="ARBA00048899"/>
    </source>
</evidence>
<keyword evidence="4 12" id="KW-0328">Glycosyltransferase</keyword>
<keyword evidence="9 12" id="KW-0472">Membrane</keyword>
<gene>
    <name evidence="14" type="ORF">FN846DRAFT_801925</name>
</gene>
<dbReference type="GO" id="GO:0052917">
    <property type="term" value="F:dol-P-Man:Man(7)GlcNAc(2)-PP-Dol alpha-1,6-mannosyltransferase activity"/>
    <property type="evidence" value="ECO:0007669"/>
    <property type="project" value="UniProtKB-EC"/>
</dbReference>
<evidence type="ECO:0000256" key="4">
    <source>
        <dbReference type="ARBA" id="ARBA00022676"/>
    </source>
</evidence>
<feature type="chain" id="PRO_5023889071" description="Mannosyltransferase" evidence="13">
    <location>
        <begin position="23"/>
        <end position="569"/>
    </location>
</feature>
<dbReference type="OrthoDB" id="19039at2759"/>
<dbReference type="InterPro" id="IPR005599">
    <property type="entry name" value="GPI_mannosylTrfase"/>
</dbReference>
<organism evidence="14 15">
    <name type="scientific">Sphaerosporella brunnea</name>
    <dbReference type="NCBI Taxonomy" id="1250544"/>
    <lineage>
        <taxon>Eukaryota</taxon>
        <taxon>Fungi</taxon>
        <taxon>Dikarya</taxon>
        <taxon>Ascomycota</taxon>
        <taxon>Pezizomycotina</taxon>
        <taxon>Pezizomycetes</taxon>
        <taxon>Pezizales</taxon>
        <taxon>Pyronemataceae</taxon>
        <taxon>Sphaerosporella</taxon>
    </lineage>
</organism>
<evidence type="ECO:0000313" key="15">
    <source>
        <dbReference type="Proteomes" id="UP000326924"/>
    </source>
</evidence>
<dbReference type="FunCoup" id="A0A5J5EKK6">
    <property type="interactions" value="426"/>
</dbReference>
<evidence type="ECO:0000256" key="13">
    <source>
        <dbReference type="SAM" id="SignalP"/>
    </source>
</evidence>
<keyword evidence="8 12" id="KW-1133">Transmembrane helix</keyword>
<dbReference type="Proteomes" id="UP000326924">
    <property type="component" value="Unassembled WGS sequence"/>
</dbReference>
<evidence type="ECO:0000256" key="9">
    <source>
        <dbReference type="ARBA" id="ARBA00023136"/>
    </source>
</evidence>
<keyword evidence="7 12" id="KW-0256">Endoplasmic reticulum</keyword>
<evidence type="ECO:0000256" key="8">
    <source>
        <dbReference type="ARBA" id="ARBA00022989"/>
    </source>
</evidence>
<feature type="transmembrane region" description="Helical" evidence="12">
    <location>
        <begin position="96"/>
        <end position="114"/>
    </location>
</feature>
<comment type="caution">
    <text evidence="14">The sequence shown here is derived from an EMBL/GenBank/DDBJ whole genome shotgun (WGS) entry which is preliminary data.</text>
</comment>
<comment type="catalytic activity">
    <reaction evidence="11">
        <text>an alpha-D-Man-(1-&gt;2)-alpha-D-Man-(1-&gt;2)-alpha-D-Man-(1-&gt;3)-[alpha-D-Man-(1-&gt;2)-alpha-D-Man-(1-&gt;3)-alpha-D-Man-(1-&gt;6)]-beta-D-Man-(1-&gt;4)-beta-D-GlcNAc-(1-&gt;4)-alpha-D-GlcNAc-diphospho-di-trans,poly-cis-dolichol + a di-trans,poly-cis-dolichyl beta-D-mannosyl phosphate = an alpha-D-Man-(1-&gt;2)-alpha-D-Man-(1-&gt;2)-alpha-D-Man-(1-&gt;3)-[alpha-D-Man-(1-&gt;2)-alpha-D-Man-(1-&gt;3)-[alpha-D-Man-(1-&gt;6)]-alpha-D-Man-(1-&gt;6)]-beta-D-Man-(1-&gt;4)-beta-D-GlcNAc-(1-&gt;4)-alpha-D-GlcNAc-diphospho-di-trans,poly-cis-dolichol + a di-trans,poly-cis-dolichyl phosphate + H(+)</text>
        <dbReference type="Rhea" id="RHEA:29535"/>
        <dbReference type="Rhea" id="RHEA-COMP:19498"/>
        <dbReference type="Rhea" id="RHEA-COMP:19501"/>
        <dbReference type="Rhea" id="RHEA-COMP:19518"/>
        <dbReference type="Rhea" id="RHEA-COMP:19519"/>
        <dbReference type="ChEBI" id="CHEBI:15378"/>
        <dbReference type="ChEBI" id="CHEBI:57683"/>
        <dbReference type="ChEBI" id="CHEBI:58211"/>
        <dbReference type="ChEBI" id="CHEBI:132517"/>
        <dbReference type="ChEBI" id="CHEBI:132519"/>
        <dbReference type="EC" id="2.4.1.260"/>
    </reaction>
    <physiologicalReaction direction="left-to-right" evidence="11">
        <dbReference type="Rhea" id="RHEA:29536"/>
    </physiologicalReaction>
</comment>
<accession>A0A5J5EKK6</accession>
<evidence type="ECO:0000256" key="7">
    <source>
        <dbReference type="ARBA" id="ARBA00022824"/>
    </source>
</evidence>
<comment type="subcellular location">
    <subcellularLocation>
        <location evidence="1 12">Endoplasmic reticulum membrane</location>
        <topology evidence="1 12">Multi-pass membrane protein</topology>
    </subcellularLocation>
</comment>
<comment type="similarity">
    <text evidence="3 12">Belongs to the glycosyltransferase 22 family.</text>
</comment>
<evidence type="ECO:0000256" key="5">
    <source>
        <dbReference type="ARBA" id="ARBA00022679"/>
    </source>
</evidence>
<evidence type="ECO:0000256" key="3">
    <source>
        <dbReference type="ARBA" id="ARBA00007063"/>
    </source>
</evidence>
<evidence type="ECO:0000256" key="10">
    <source>
        <dbReference type="ARBA" id="ARBA00044721"/>
    </source>
</evidence>
<name>A0A5J5EKK6_9PEZI</name>
<proteinExistence type="inferred from homology"/>
<dbReference type="EMBL" id="VXIS01000255">
    <property type="protein sequence ID" value="KAA8895589.1"/>
    <property type="molecule type" value="Genomic_DNA"/>
</dbReference>
<feature type="transmembrane region" description="Helical" evidence="12">
    <location>
        <begin position="297"/>
        <end position="318"/>
    </location>
</feature>
<dbReference type="EC" id="2.4.1.-" evidence="12"/>